<dbReference type="Pfam" id="PF01250">
    <property type="entry name" value="Ribosomal_S6"/>
    <property type="match status" value="1"/>
</dbReference>
<dbReference type="Proteomes" id="UP000526033">
    <property type="component" value="Unassembled WGS sequence"/>
</dbReference>
<dbReference type="GO" id="GO:0005840">
    <property type="term" value="C:ribosome"/>
    <property type="evidence" value="ECO:0007669"/>
    <property type="project" value="UniProtKB-KW"/>
</dbReference>
<protein>
    <recommendedName>
        <fullName evidence="2 3">Small ribosomal subunit protein bS6</fullName>
    </recommendedName>
</protein>
<dbReference type="NCBIfam" id="TIGR00166">
    <property type="entry name" value="S6"/>
    <property type="match status" value="1"/>
</dbReference>
<evidence type="ECO:0000313" key="4">
    <source>
        <dbReference type="EMBL" id="NMB70063.1"/>
    </source>
</evidence>
<keyword evidence="3" id="KW-0694">RNA-binding</keyword>
<keyword evidence="3" id="KW-0699">rRNA-binding</keyword>
<comment type="similarity">
    <text evidence="1 3">Belongs to the bacterial ribosomal protein bS6 family.</text>
</comment>
<accession>A0A7X9DKF5</accession>
<comment type="function">
    <text evidence="3">Binds together with bS18 to 16S ribosomal RNA.</text>
</comment>
<dbReference type="GO" id="GO:0003735">
    <property type="term" value="F:structural constituent of ribosome"/>
    <property type="evidence" value="ECO:0007669"/>
    <property type="project" value="InterPro"/>
</dbReference>
<evidence type="ECO:0000256" key="2">
    <source>
        <dbReference type="ARBA" id="ARBA00035294"/>
    </source>
</evidence>
<dbReference type="GO" id="GO:0005737">
    <property type="term" value="C:cytoplasm"/>
    <property type="evidence" value="ECO:0007669"/>
    <property type="project" value="UniProtKB-ARBA"/>
</dbReference>
<dbReference type="Gene3D" id="3.30.70.60">
    <property type="match status" value="1"/>
</dbReference>
<keyword evidence="3 4" id="KW-0689">Ribosomal protein</keyword>
<comment type="caution">
    <text evidence="4">The sequence shown here is derived from an EMBL/GenBank/DDBJ whole genome shotgun (WGS) entry which is preliminary data.</text>
</comment>
<dbReference type="PANTHER" id="PTHR21011:SF1">
    <property type="entry name" value="SMALL RIBOSOMAL SUBUNIT PROTEIN BS6M"/>
    <property type="match status" value="1"/>
</dbReference>
<dbReference type="CDD" id="cd00473">
    <property type="entry name" value="bS6"/>
    <property type="match status" value="1"/>
</dbReference>
<dbReference type="InterPro" id="IPR014717">
    <property type="entry name" value="Transl_elong_EF1B/ribsomal_bS6"/>
</dbReference>
<dbReference type="InterPro" id="IPR020814">
    <property type="entry name" value="Ribosomal_S6_plastid/chlpt"/>
</dbReference>
<dbReference type="PANTHER" id="PTHR21011">
    <property type="entry name" value="MITOCHONDRIAL 28S RIBOSOMAL PROTEIN S6"/>
    <property type="match status" value="1"/>
</dbReference>
<proteinExistence type="inferred from homology"/>
<name>A0A7X9DKF5_UNCKA</name>
<dbReference type="HAMAP" id="MF_00360">
    <property type="entry name" value="Ribosomal_bS6"/>
    <property type="match status" value="1"/>
</dbReference>
<sequence length="94" mass="10724">MKTYELMTIAKASLTDQGAKDLSTQIQDLVKSFNGKIIKQDYWGKRKLAYEINRNTDGYYDVLTVELDSGALDKFKNKLSLLPDLLRYLVTAKS</sequence>
<dbReference type="AlphaFoldDB" id="A0A7X9DKF5"/>
<dbReference type="InterPro" id="IPR000529">
    <property type="entry name" value="Ribosomal_bS6"/>
</dbReference>
<gene>
    <name evidence="3 4" type="primary">rpsF</name>
    <name evidence="4" type="ORF">GYA27_02575</name>
</gene>
<evidence type="ECO:0000313" key="5">
    <source>
        <dbReference type="Proteomes" id="UP000526033"/>
    </source>
</evidence>
<dbReference type="EMBL" id="JAAZNL010000025">
    <property type="protein sequence ID" value="NMB70063.1"/>
    <property type="molecule type" value="Genomic_DNA"/>
</dbReference>
<reference evidence="4 5" key="1">
    <citation type="journal article" date="2020" name="Biotechnol. Biofuels">
        <title>New insights from the biogas microbiome by comprehensive genome-resolved metagenomics of nearly 1600 species originating from multiple anaerobic digesters.</title>
        <authorList>
            <person name="Campanaro S."/>
            <person name="Treu L."/>
            <person name="Rodriguez-R L.M."/>
            <person name="Kovalovszki A."/>
            <person name="Ziels R.M."/>
            <person name="Maus I."/>
            <person name="Zhu X."/>
            <person name="Kougias P.G."/>
            <person name="Basile A."/>
            <person name="Luo G."/>
            <person name="Schluter A."/>
            <person name="Konstantinidis K.T."/>
            <person name="Angelidaki I."/>
        </authorList>
    </citation>
    <scope>NUCLEOTIDE SEQUENCE [LARGE SCALE GENOMIC DNA]</scope>
    <source>
        <strain evidence="4">AS27yjCOA_165</strain>
    </source>
</reference>
<dbReference type="InterPro" id="IPR035980">
    <property type="entry name" value="Ribosomal_bS6_sf"/>
</dbReference>
<dbReference type="GO" id="GO:0070181">
    <property type="term" value="F:small ribosomal subunit rRNA binding"/>
    <property type="evidence" value="ECO:0007669"/>
    <property type="project" value="TreeGrafter"/>
</dbReference>
<organism evidence="4 5">
    <name type="scientific">candidate division WWE3 bacterium</name>
    <dbReference type="NCBI Taxonomy" id="2053526"/>
    <lineage>
        <taxon>Bacteria</taxon>
        <taxon>Katanobacteria</taxon>
    </lineage>
</organism>
<evidence type="ECO:0000256" key="3">
    <source>
        <dbReference type="HAMAP-Rule" id="MF_00360"/>
    </source>
</evidence>
<dbReference type="GO" id="GO:0006412">
    <property type="term" value="P:translation"/>
    <property type="evidence" value="ECO:0007669"/>
    <property type="project" value="UniProtKB-UniRule"/>
</dbReference>
<keyword evidence="3" id="KW-0687">Ribonucleoprotein</keyword>
<dbReference type="SUPFAM" id="SSF54995">
    <property type="entry name" value="Ribosomal protein S6"/>
    <property type="match status" value="1"/>
</dbReference>
<dbReference type="GO" id="GO:1990904">
    <property type="term" value="C:ribonucleoprotein complex"/>
    <property type="evidence" value="ECO:0007669"/>
    <property type="project" value="UniProtKB-KW"/>
</dbReference>
<evidence type="ECO:0000256" key="1">
    <source>
        <dbReference type="ARBA" id="ARBA00009512"/>
    </source>
</evidence>